<evidence type="ECO:0000256" key="6">
    <source>
        <dbReference type="ARBA" id="ARBA00022692"/>
    </source>
</evidence>
<dbReference type="InterPro" id="IPR008972">
    <property type="entry name" value="Cupredoxin"/>
</dbReference>
<dbReference type="SUPFAM" id="SSF49503">
    <property type="entry name" value="Cupredoxins"/>
    <property type="match status" value="1"/>
</dbReference>
<keyword evidence="7" id="KW-0732">Signal</keyword>
<keyword evidence="4 12" id="KW-1003">Cell membrane</keyword>
<evidence type="ECO:0000259" key="14">
    <source>
        <dbReference type="PROSITE" id="PS50857"/>
    </source>
</evidence>
<evidence type="ECO:0000256" key="1">
    <source>
        <dbReference type="ARBA" id="ARBA00004651"/>
    </source>
</evidence>
<keyword evidence="10 12" id="KW-0560">Oxidoreductase</keyword>
<evidence type="ECO:0000256" key="8">
    <source>
        <dbReference type="ARBA" id="ARBA00022982"/>
    </source>
</evidence>
<keyword evidence="17" id="KW-1185">Reference proteome</keyword>
<organism evidence="16 17">
    <name type="scientific">Acidimangrovimonas pyrenivorans</name>
    <dbReference type="NCBI Taxonomy" id="2030798"/>
    <lineage>
        <taxon>Bacteria</taxon>
        <taxon>Pseudomonadati</taxon>
        <taxon>Pseudomonadota</taxon>
        <taxon>Alphaproteobacteria</taxon>
        <taxon>Rhodobacterales</taxon>
        <taxon>Paracoccaceae</taxon>
        <taxon>Acidimangrovimonas</taxon>
    </lineage>
</organism>
<comment type="similarity">
    <text evidence="2 12">Belongs to the cytochrome c oxidase subunit 2 family.</text>
</comment>
<dbReference type="InterPro" id="IPR034227">
    <property type="entry name" value="CuRO_UO_II"/>
</dbReference>
<dbReference type="InterPro" id="IPR045187">
    <property type="entry name" value="CcO_II"/>
</dbReference>
<evidence type="ECO:0000256" key="2">
    <source>
        <dbReference type="ARBA" id="ARBA00007866"/>
    </source>
</evidence>
<evidence type="ECO:0000313" key="16">
    <source>
        <dbReference type="EMBL" id="MFC2967302.1"/>
    </source>
</evidence>
<dbReference type="SUPFAM" id="SSF81464">
    <property type="entry name" value="Cytochrome c oxidase subunit II-like, transmembrane region"/>
    <property type="match status" value="1"/>
</dbReference>
<dbReference type="RefSeq" id="WP_377831939.1">
    <property type="nucleotide sequence ID" value="NZ_JBHRSK010000004.1"/>
</dbReference>
<evidence type="ECO:0000313" key="17">
    <source>
        <dbReference type="Proteomes" id="UP001595443"/>
    </source>
</evidence>
<dbReference type="Gene3D" id="2.60.40.420">
    <property type="entry name" value="Cupredoxins - blue copper proteins"/>
    <property type="match status" value="1"/>
</dbReference>
<dbReference type="InterPro" id="IPR011759">
    <property type="entry name" value="Cyt_c_oxidase_su2_TM_dom"/>
</dbReference>
<dbReference type="CDD" id="cd04212">
    <property type="entry name" value="CuRO_UO_II"/>
    <property type="match status" value="1"/>
</dbReference>
<evidence type="ECO:0000256" key="9">
    <source>
        <dbReference type="ARBA" id="ARBA00022989"/>
    </source>
</evidence>
<evidence type="ECO:0000256" key="4">
    <source>
        <dbReference type="ARBA" id="ARBA00022475"/>
    </source>
</evidence>
<feature type="transmembrane region" description="Helical" evidence="13">
    <location>
        <begin position="60"/>
        <end position="81"/>
    </location>
</feature>
<evidence type="ECO:0000256" key="13">
    <source>
        <dbReference type="SAM" id="Phobius"/>
    </source>
</evidence>
<dbReference type="PANTHER" id="PTHR22888:SF18">
    <property type="entry name" value="CYTOCHROME BO(3) UBIQUINOL OXIDASE SUBUNIT 2"/>
    <property type="match status" value="1"/>
</dbReference>
<dbReference type="InterPro" id="IPR006333">
    <property type="entry name" value="Cyt_o_ubiquinol_oxidase_su2"/>
</dbReference>
<keyword evidence="3 12" id="KW-0813">Transport</keyword>
<feature type="domain" description="Cytochrome oxidase subunit II transmembrane region profile" evidence="15">
    <location>
        <begin position="33"/>
        <end position="130"/>
    </location>
</feature>
<dbReference type="InterPro" id="IPR036257">
    <property type="entry name" value="Cyt_c_oxidase_su2_TM_sf"/>
</dbReference>
<comment type="caution">
    <text evidence="16">The sequence shown here is derived from an EMBL/GenBank/DDBJ whole genome shotgun (WGS) entry which is preliminary data.</text>
</comment>
<keyword evidence="9 13" id="KW-1133">Transmembrane helix</keyword>
<gene>
    <name evidence="16" type="ORF">ACFOES_04275</name>
</gene>
<proteinExistence type="inferred from homology"/>
<evidence type="ECO:0000259" key="15">
    <source>
        <dbReference type="PROSITE" id="PS50999"/>
    </source>
</evidence>
<dbReference type="EMBL" id="JBHRSK010000004">
    <property type="protein sequence ID" value="MFC2967302.1"/>
    <property type="molecule type" value="Genomic_DNA"/>
</dbReference>
<dbReference type="Gene3D" id="1.10.287.90">
    <property type="match status" value="1"/>
</dbReference>
<sequence length="326" mass="36029">MRGNATPGMRLRRPGLRRGAALLPLAAVTLLSGCVEDGTSFLTPHGPVAALQRYHLWEVTLISMIVVLPVLVGVPLLAWRYRYGNAKARYTPEWDFSHTLEWVMWVVPALIVLALGALLWIDTHKLDPYRPIASAEPPLRVQVVGLDWKWLFIYPDYHIATVGQMAFPQDRPVSMQLTTDTVMQSFTIPALAGQIYAMPGMQTKLNFKADKLGKFEGMNTQFTGDGFDKQHFTAVSMSKGDFDNWVKSVQDKGVALNQAAYAKLSVSSTPAEVRAEFGTQAMPPKAVFFNNVAPGFYMGIMNRYMKGTTAKSVDQPGSVAYNAAHS</sequence>
<evidence type="ECO:0000256" key="12">
    <source>
        <dbReference type="PIRNR" id="PIRNR000292"/>
    </source>
</evidence>
<dbReference type="Proteomes" id="UP001595443">
    <property type="component" value="Unassembled WGS sequence"/>
</dbReference>
<evidence type="ECO:0000256" key="3">
    <source>
        <dbReference type="ARBA" id="ARBA00022448"/>
    </source>
</evidence>
<dbReference type="PIRSF" id="PIRSF000292">
    <property type="entry name" value="Ubi_od_II"/>
    <property type="match status" value="1"/>
</dbReference>
<comment type="subcellular location">
    <subcellularLocation>
        <location evidence="1">Cell membrane</location>
        <topology evidence="1">Multi-pass membrane protein</topology>
    </subcellularLocation>
</comment>
<evidence type="ECO:0000256" key="7">
    <source>
        <dbReference type="ARBA" id="ARBA00022729"/>
    </source>
</evidence>
<protein>
    <recommendedName>
        <fullName evidence="12">Ubiquinol oxidase subunit 2</fullName>
    </recommendedName>
</protein>
<keyword evidence="5 12" id="KW-0679">Respiratory chain</keyword>
<evidence type="ECO:0000256" key="11">
    <source>
        <dbReference type="ARBA" id="ARBA00023136"/>
    </source>
</evidence>
<dbReference type="PROSITE" id="PS50857">
    <property type="entry name" value="COX2_CUA"/>
    <property type="match status" value="1"/>
</dbReference>
<feature type="transmembrane region" description="Helical" evidence="13">
    <location>
        <begin position="102"/>
        <end position="121"/>
    </location>
</feature>
<evidence type="ECO:0000256" key="10">
    <source>
        <dbReference type="ARBA" id="ARBA00023002"/>
    </source>
</evidence>
<dbReference type="Pfam" id="PF00116">
    <property type="entry name" value="COX2"/>
    <property type="match status" value="1"/>
</dbReference>
<accession>A0ABV7AER4</accession>
<feature type="domain" description="Cytochrome oxidase subunit II copper A binding" evidence="14">
    <location>
        <begin position="136"/>
        <end position="248"/>
    </location>
</feature>
<reference evidence="17" key="1">
    <citation type="journal article" date="2019" name="Int. J. Syst. Evol. Microbiol.">
        <title>The Global Catalogue of Microorganisms (GCM) 10K type strain sequencing project: providing services to taxonomists for standard genome sequencing and annotation.</title>
        <authorList>
            <consortium name="The Broad Institute Genomics Platform"/>
            <consortium name="The Broad Institute Genome Sequencing Center for Infectious Disease"/>
            <person name="Wu L."/>
            <person name="Ma J."/>
        </authorList>
    </citation>
    <scope>NUCLEOTIDE SEQUENCE [LARGE SCALE GENOMIC DNA]</scope>
    <source>
        <strain evidence="17">KCTC 62192</strain>
    </source>
</reference>
<dbReference type="InterPro" id="IPR002429">
    <property type="entry name" value="CcO_II-like_C"/>
</dbReference>
<dbReference type="PROSITE" id="PS50999">
    <property type="entry name" value="COX2_TM"/>
    <property type="match status" value="1"/>
</dbReference>
<dbReference type="PROSITE" id="PS51257">
    <property type="entry name" value="PROKAR_LIPOPROTEIN"/>
    <property type="match status" value="1"/>
</dbReference>
<evidence type="ECO:0000256" key="5">
    <source>
        <dbReference type="ARBA" id="ARBA00022660"/>
    </source>
</evidence>
<dbReference type="PANTHER" id="PTHR22888">
    <property type="entry name" value="CYTOCHROME C OXIDASE, SUBUNIT II"/>
    <property type="match status" value="1"/>
</dbReference>
<keyword evidence="8 12" id="KW-0249">Electron transport</keyword>
<keyword evidence="11 12" id="KW-0472">Membrane</keyword>
<name>A0ABV7AER4_9RHOB</name>
<keyword evidence="6 13" id="KW-0812">Transmembrane</keyword>